<evidence type="ECO:0000256" key="2">
    <source>
        <dbReference type="ARBA" id="ARBA00022727"/>
    </source>
</evidence>
<dbReference type="InterPro" id="IPR000850">
    <property type="entry name" value="Adenylat/UMP-CMP_kin"/>
</dbReference>
<comment type="similarity">
    <text evidence="5 6">Belongs to the adenylate kinase family.</text>
</comment>
<feature type="binding site" evidence="5">
    <location>
        <position position="203"/>
    </location>
    <ligand>
        <name>ATP</name>
        <dbReference type="ChEBI" id="CHEBI:30616"/>
    </ligand>
</feature>
<comment type="pathway">
    <text evidence="5">Purine metabolism; AMP biosynthesis via salvage pathway; AMP from ADP: step 1/1.</text>
</comment>
<dbReference type="NCBIfam" id="NF001381">
    <property type="entry name" value="PRK00279.1-3"/>
    <property type="match status" value="1"/>
</dbReference>
<feature type="binding site" evidence="5">
    <location>
        <position position="167"/>
    </location>
    <ligand>
        <name>AMP</name>
        <dbReference type="ChEBI" id="CHEBI:456215"/>
    </ligand>
</feature>
<accession>A0A098G470</accession>
<evidence type="ECO:0000313" key="10">
    <source>
        <dbReference type="Proteomes" id="UP000032430"/>
    </source>
</evidence>
<keyword evidence="4 5" id="KW-0418">Kinase</keyword>
<feature type="binding site" evidence="5">
    <location>
        <position position="36"/>
    </location>
    <ligand>
        <name>AMP</name>
        <dbReference type="ChEBI" id="CHEBI:456215"/>
    </ligand>
</feature>
<dbReference type="Proteomes" id="UP000032430">
    <property type="component" value="Chromosome I"/>
</dbReference>
<dbReference type="HOGENOM" id="CLU_032354_1_2_6"/>
<feature type="binding site" evidence="5">
    <location>
        <position position="92"/>
    </location>
    <ligand>
        <name>AMP</name>
        <dbReference type="ChEBI" id="CHEBI:456215"/>
    </ligand>
</feature>
<dbReference type="EC" id="2.7.4.3" evidence="5 7"/>
<dbReference type="Gene3D" id="3.40.50.300">
    <property type="entry name" value="P-loop containing nucleotide triphosphate hydrolases"/>
    <property type="match status" value="1"/>
</dbReference>
<dbReference type="GO" id="GO:0004017">
    <property type="term" value="F:AMP kinase activity"/>
    <property type="evidence" value="ECO:0007669"/>
    <property type="project" value="UniProtKB-UniRule"/>
</dbReference>
<feature type="binding site" evidence="5">
    <location>
        <begin position="85"/>
        <end position="88"/>
    </location>
    <ligand>
        <name>AMP</name>
        <dbReference type="ChEBI" id="CHEBI:456215"/>
    </ligand>
</feature>
<dbReference type="STRING" id="1212491.LFA_1356"/>
<dbReference type="GO" id="GO:0005737">
    <property type="term" value="C:cytoplasm"/>
    <property type="evidence" value="ECO:0007669"/>
    <property type="project" value="UniProtKB-SubCell"/>
</dbReference>
<evidence type="ECO:0000256" key="5">
    <source>
        <dbReference type="HAMAP-Rule" id="MF_00235"/>
    </source>
</evidence>
<keyword evidence="3 5" id="KW-0547">Nucleotide-binding</keyword>
<dbReference type="GO" id="GO:0005524">
    <property type="term" value="F:ATP binding"/>
    <property type="evidence" value="ECO:0007669"/>
    <property type="project" value="UniProtKB-UniRule"/>
</dbReference>
<feature type="binding site" evidence="5">
    <location>
        <position position="31"/>
    </location>
    <ligand>
        <name>AMP</name>
        <dbReference type="ChEBI" id="CHEBI:456215"/>
    </ligand>
</feature>
<dbReference type="EMBL" id="LN614827">
    <property type="protein sequence ID" value="CEG56779.1"/>
    <property type="molecule type" value="Genomic_DNA"/>
</dbReference>
<protein>
    <recommendedName>
        <fullName evidence="5 7">Adenylate kinase</fullName>
        <shortName evidence="5">AK</shortName>
        <ecNumber evidence="5 7">2.7.4.3</ecNumber>
    </recommendedName>
    <alternativeName>
        <fullName evidence="5">ATP-AMP transphosphorylase</fullName>
    </alternativeName>
    <alternativeName>
        <fullName evidence="5">ATP:AMP phosphotransferase</fullName>
    </alternativeName>
    <alternativeName>
        <fullName evidence="5">Adenylate monophosphate kinase</fullName>
    </alternativeName>
</protein>
<evidence type="ECO:0000259" key="8">
    <source>
        <dbReference type="Pfam" id="PF05191"/>
    </source>
</evidence>
<feature type="region of interest" description="LID" evidence="5">
    <location>
        <begin position="122"/>
        <end position="159"/>
    </location>
</feature>
<comment type="subcellular location">
    <subcellularLocation>
        <location evidence="5 7">Cytoplasm</location>
    </subcellularLocation>
</comment>
<dbReference type="CDD" id="cd01428">
    <property type="entry name" value="ADK"/>
    <property type="match status" value="1"/>
</dbReference>
<dbReference type="NCBIfam" id="NF011100">
    <property type="entry name" value="PRK14527.1"/>
    <property type="match status" value="1"/>
</dbReference>
<comment type="function">
    <text evidence="5">Catalyzes the reversible transfer of the terminal phosphate group between ATP and AMP. Plays an important role in cellular energy homeostasis and in adenine nucleotide metabolism.</text>
</comment>
<reference evidence="10" key="1">
    <citation type="submission" date="2014-09" db="EMBL/GenBank/DDBJ databases">
        <authorList>
            <person name="Gomez-Valero L."/>
        </authorList>
    </citation>
    <scope>NUCLEOTIDE SEQUENCE [LARGE SCALE GENOMIC DNA]</scope>
    <source>
        <strain evidence="10">ATCC700992</strain>
    </source>
</reference>
<dbReference type="SUPFAM" id="SSF52540">
    <property type="entry name" value="P-loop containing nucleoside triphosphate hydrolases"/>
    <property type="match status" value="1"/>
</dbReference>
<evidence type="ECO:0000313" key="9">
    <source>
        <dbReference type="EMBL" id="CEG56779.1"/>
    </source>
</evidence>
<keyword evidence="5" id="KW-0963">Cytoplasm</keyword>
<dbReference type="AlphaFoldDB" id="A0A098G470"/>
<organism evidence="9 10">
    <name type="scientific">Legionella fallonii LLAP-10</name>
    <dbReference type="NCBI Taxonomy" id="1212491"/>
    <lineage>
        <taxon>Bacteria</taxon>
        <taxon>Pseudomonadati</taxon>
        <taxon>Pseudomonadota</taxon>
        <taxon>Gammaproteobacteria</taxon>
        <taxon>Legionellales</taxon>
        <taxon>Legionellaceae</taxon>
        <taxon>Legionella</taxon>
    </lineage>
</organism>
<sequence length="227" mass="25344">MRLMLLGGPGAGKGTQALRLIERYKIPQISTGDMLRAAIAQGSPLGLSAKKIMESGGLVSDDIIIGLVKERLQKDDCKNGFLFDGFPRTLIQADALKQAGVFLDHVIEIKVDDEEIIRRISGRRIHQPSGRVYHVVNHPPKTPGIDDVTGEPLIQREDDKEETVRKRLAVYHNQTSPLINYYKNWAKDRTHGAPQFHSIAGMGSVDEVFDDIVTILDEREEECQAKH</sequence>
<dbReference type="NCBIfam" id="NF001380">
    <property type="entry name" value="PRK00279.1-2"/>
    <property type="match status" value="1"/>
</dbReference>
<feature type="binding site" evidence="5">
    <location>
        <begin position="132"/>
        <end position="133"/>
    </location>
    <ligand>
        <name>ATP</name>
        <dbReference type="ChEBI" id="CHEBI:30616"/>
    </ligand>
</feature>
<feature type="binding site" evidence="5">
    <location>
        <begin position="57"/>
        <end position="59"/>
    </location>
    <ligand>
        <name>AMP</name>
        <dbReference type="ChEBI" id="CHEBI:456215"/>
    </ligand>
</feature>
<comment type="domain">
    <text evidence="5">Consists of three domains, a large central CORE domain and two small peripheral domains, NMPbind and LID, which undergo movements during catalysis. The LID domain closes over the site of phosphoryl transfer upon ATP binding. Assembling and dissambling the active center during each catalytic cycle provides an effective means to prevent ATP hydrolysis.</text>
</comment>
<feature type="binding site" evidence="5">
    <location>
        <position position="156"/>
    </location>
    <ligand>
        <name>AMP</name>
        <dbReference type="ChEBI" id="CHEBI:456215"/>
    </ligand>
</feature>
<gene>
    <name evidence="5 9" type="primary">adk</name>
    <name evidence="9" type="ORF">LFA_1356</name>
</gene>
<dbReference type="NCBIfam" id="TIGR01351">
    <property type="entry name" value="adk"/>
    <property type="match status" value="1"/>
</dbReference>
<evidence type="ECO:0000256" key="7">
    <source>
        <dbReference type="RuleBase" id="RU003331"/>
    </source>
</evidence>
<evidence type="ECO:0000256" key="3">
    <source>
        <dbReference type="ARBA" id="ARBA00022741"/>
    </source>
</evidence>
<keyword evidence="5 7" id="KW-0067">ATP-binding</keyword>
<evidence type="ECO:0000256" key="1">
    <source>
        <dbReference type="ARBA" id="ARBA00022679"/>
    </source>
</evidence>
<dbReference type="GO" id="GO:0044209">
    <property type="term" value="P:AMP salvage"/>
    <property type="evidence" value="ECO:0007669"/>
    <property type="project" value="UniProtKB-UniRule"/>
</dbReference>
<evidence type="ECO:0000256" key="6">
    <source>
        <dbReference type="RuleBase" id="RU003330"/>
    </source>
</evidence>
<keyword evidence="10" id="KW-1185">Reference proteome</keyword>
<keyword evidence="1 5" id="KW-0808">Transferase</keyword>
<dbReference type="Pfam" id="PF05191">
    <property type="entry name" value="ADK_lid"/>
    <property type="match status" value="1"/>
</dbReference>
<dbReference type="RefSeq" id="WP_045095392.1">
    <property type="nucleotide sequence ID" value="NZ_LN614827.1"/>
</dbReference>
<feature type="domain" description="Adenylate kinase active site lid" evidence="8">
    <location>
        <begin position="123"/>
        <end position="158"/>
    </location>
</feature>
<evidence type="ECO:0000256" key="4">
    <source>
        <dbReference type="ARBA" id="ARBA00022777"/>
    </source>
</evidence>
<dbReference type="PANTHER" id="PTHR23359">
    <property type="entry name" value="NUCLEOTIDE KINASE"/>
    <property type="match status" value="1"/>
</dbReference>
<dbReference type="InterPro" id="IPR027417">
    <property type="entry name" value="P-loop_NTPase"/>
</dbReference>
<dbReference type="HAMAP" id="MF_00235">
    <property type="entry name" value="Adenylate_kinase_Adk"/>
    <property type="match status" value="1"/>
</dbReference>
<comment type="catalytic activity">
    <reaction evidence="5 7">
        <text>AMP + ATP = 2 ADP</text>
        <dbReference type="Rhea" id="RHEA:12973"/>
        <dbReference type="ChEBI" id="CHEBI:30616"/>
        <dbReference type="ChEBI" id="CHEBI:456215"/>
        <dbReference type="ChEBI" id="CHEBI:456216"/>
        <dbReference type="EC" id="2.7.4.3"/>
    </reaction>
</comment>
<dbReference type="KEGG" id="lfa:LFA_1356"/>
<proteinExistence type="inferred from homology"/>
<comment type="subunit">
    <text evidence="5 7">Monomer.</text>
</comment>
<dbReference type="UniPathway" id="UPA00588">
    <property type="reaction ID" value="UER00649"/>
</dbReference>
<keyword evidence="2 5" id="KW-0545">Nucleotide biosynthesis</keyword>
<feature type="binding site" evidence="5">
    <location>
        <position position="123"/>
    </location>
    <ligand>
        <name>ATP</name>
        <dbReference type="ChEBI" id="CHEBI:30616"/>
    </ligand>
</feature>
<dbReference type="PRINTS" id="PR00094">
    <property type="entry name" value="ADENYLTKNASE"/>
</dbReference>
<dbReference type="FunFam" id="3.40.50.300:FF:000106">
    <property type="entry name" value="Adenylate kinase mitochondrial"/>
    <property type="match status" value="1"/>
</dbReference>
<feature type="binding site" evidence="5">
    <location>
        <begin position="10"/>
        <end position="15"/>
    </location>
    <ligand>
        <name>ATP</name>
        <dbReference type="ChEBI" id="CHEBI:30616"/>
    </ligand>
</feature>
<name>A0A098G470_9GAMM</name>
<dbReference type="InterPro" id="IPR006259">
    <property type="entry name" value="Adenyl_kin_sub"/>
</dbReference>
<dbReference type="PROSITE" id="PS00113">
    <property type="entry name" value="ADENYLATE_KINASE"/>
    <property type="match status" value="1"/>
</dbReference>
<comment type="caution">
    <text evidence="5">Lacks conserved residue(s) required for the propagation of feature annotation.</text>
</comment>
<feature type="region of interest" description="NMP" evidence="5">
    <location>
        <begin position="30"/>
        <end position="59"/>
    </location>
</feature>
<dbReference type="NCBIfam" id="NF001379">
    <property type="entry name" value="PRK00279.1-1"/>
    <property type="match status" value="1"/>
</dbReference>
<dbReference type="InterPro" id="IPR007862">
    <property type="entry name" value="Adenylate_kinase_lid-dom"/>
</dbReference>
<dbReference type="InterPro" id="IPR033690">
    <property type="entry name" value="Adenylat_kinase_CS"/>
</dbReference>
<dbReference type="OrthoDB" id="9805030at2"/>
<dbReference type="Pfam" id="PF00406">
    <property type="entry name" value="ADK"/>
    <property type="match status" value="1"/>
</dbReference>